<gene>
    <name evidence="7" type="ORF">Z519_08353</name>
</gene>
<comment type="cofactor">
    <cofactor evidence="1">
        <name>pyridoxal 5'-phosphate</name>
        <dbReference type="ChEBI" id="CHEBI:597326"/>
    </cofactor>
</comment>
<keyword evidence="4" id="KW-0808">Transferase</keyword>
<evidence type="ECO:0000256" key="4">
    <source>
        <dbReference type="ARBA" id="ARBA00022679"/>
    </source>
</evidence>
<dbReference type="VEuPathDB" id="FungiDB:Z519_08353"/>
<dbReference type="PANTHER" id="PTHR11879">
    <property type="entry name" value="ASPARTATE AMINOTRANSFERASE"/>
    <property type="match status" value="1"/>
</dbReference>
<keyword evidence="5" id="KW-0663">Pyridoxal phosphate</keyword>
<reference evidence="7" key="1">
    <citation type="submission" date="2015-01" db="EMBL/GenBank/DDBJ databases">
        <title>The Genome Sequence of Cladophialophora bantiana CBS 173.52.</title>
        <authorList>
            <consortium name="The Broad Institute Genomics Platform"/>
            <person name="Cuomo C."/>
            <person name="de Hoog S."/>
            <person name="Gorbushina A."/>
            <person name="Stielow B."/>
            <person name="Teixiera M."/>
            <person name="Abouelleil A."/>
            <person name="Chapman S.B."/>
            <person name="Priest M."/>
            <person name="Young S.K."/>
            <person name="Wortman J."/>
            <person name="Nusbaum C."/>
            <person name="Birren B."/>
        </authorList>
    </citation>
    <scope>NUCLEOTIDE SEQUENCE [LARGE SCALE GENOMIC DNA]</scope>
    <source>
        <strain evidence="7">CBS 173.52</strain>
    </source>
</reference>
<dbReference type="InterPro" id="IPR000796">
    <property type="entry name" value="Asp_trans"/>
</dbReference>
<keyword evidence="8" id="KW-1185">Reference proteome</keyword>
<dbReference type="PANTHER" id="PTHR11879:SF22">
    <property type="entry name" value="ASPARTATE AMINOTRANSFERASE, MITOCHONDRIAL"/>
    <property type="match status" value="1"/>
</dbReference>
<dbReference type="InterPro" id="IPR015424">
    <property type="entry name" value="PyrdxlP-dep_Trfase"/>
</dbReference>
<evidence type="ECO:0000256" key="1">
    <source>
        <dbReference type="ARBA" id="ARBA00001933"/>
    </source>
</evidence>
<name>A0A0D2FYC8_CLAB1</name>
<dbReference type="InterPro" id="IPR015422">
    <property type="entry name" value="PyrdxlP-dep_Trfase_small"/>
</dbReference>
<dbReference type="InterPro" id="IPR004839">
    <property type="entry name" value="Aminotransferase_I/II_large"/>
</dbReference>
<sequence>MKIAAQILRDPLLRKIWFEDLKTMSNRISLMRTTLYNLLFQNWATERWDQIVQQSGMFGFLGLTLGVVLQLRERYHIYMADNSRISIAGLNESNVYMSPEQLLNVYKLRAKPKCSHWPYIYKHNATKMA</sequence>
<dbReference type="EMBL" id="KN846991">
    <property type="protein sequence ID" value="KIW91457.1"/>
    <property type="molecule type" value="Genomic_DNA"/>
</dbReference>
<dbReference type="SUPFAM" id="SSF53383">
    <property type="entry name" value="PLP-dependent transferases"/>
    <property type="match status" value="1"/>
</dbReference>
<evidence type="ECO:0000313" key="7">
    <source>
        <dbReference type="EMBL" id="KIW91457.1"/>
    </source>
</evidence>
<accession>A0A0D2FYC8</accession>
<dbReference type="GO" id="GO:0030170">
    <property type="term" value="F:pyridoxal phosphate binding"/>
    <property type="evidence" value="ECO:0007669"/>
    <property type="project" value="InterPro"/>
</dbReference>
<proteinExistence type="predicted"/>
<dbReference type="Proteomes" id="UP000053789">
    <property type="component" value="Unassembled WGS sequence"/>
</dbReference>
<dbReference type="RefSeq" id="XP_016618126.1">
    <property type="nucleotide sequence ID" value="XM_016766081.1"/>
</dbReference>
<evidence type="ECO:0000259" key="6">
    <source>
        <dbReference type="Pfam" id="PF00155"/>
    </source>
</evidence>
<dbReference type="HOGENOM" id="CLU_1948591_0_0_1"/>
<dbReference type="Gene3D" id="3.90.1150.10">
    <property type="entry name" value="Aspartate Aminotransferase, domain 1"/>
    <property type="match status" value="1"/>
</dbReference>
<organism evidence="7 8">
    <name type="scientific">Cladophialophora bantiana (strain ATCC 10958 / CBS 173.52 / CDC B-1940 / NIH 8579)</name>
    <name type="common">Xylohypha bantiana</name>
    <dbReference type="NCBI Taxonomy" id="1442370"/>
    <lineage>
        <taxon>Eukaryota</taxon>
        <taxon>Fungi</taxon>
        <taxon>Dikarya</taxon>
        <taxon>Ascomycota</taxon>
        <taxon>Pezizomycotina</taxon>
        <taxon>Eurotiomycetes</taxon>
        <taxon>Chaetothyriomycetidae</taxon>
        <taxon>Chaetothyriales</taxon>
        <taxon>Herpotrichiellaceae</taxon>
        <taxon>Cladophialophora</taxon>
    </lineage>
</organism>
<protein>
    <recommendedName>
        <fullName evidence="6">Aminotransferase class I/classII large domain-containing protein</fullName>
    </recommendedName>
</protein>
<keyword evidence="3" id="KW-0032">Aminotransferase</keyword>
<evidence type="ECO:0000313" key="8">
    <source>
        <dbReference type="Proteomes" id="UP000053789"/>
    </source>
</evidence>
<dbReference type="OrthoDB" id="6752799at2759"/>
<dbReference type="GO" id="GO:0004069">
    <property type="term" value="F:L-aspartate:2-oxoglutarate aminotransferase activity"/>
    <property type="evidence" value="ECO:0007669"/>
    <property type="project" value="UniProtKB-EC"/>
</dbReference>
<evidence type="ECO:0000256" key="2">
    <source>
        <dbReference type="ARBA" id="ARBA00011738"/>
    </source>
</evidence>
<evidence type="ECO:0000256" key="5">
    <source>
        <dbReference type="ARBA" id="ARBA00022898"/>
    </source>
</evidence>
<dbReference type="AlphaFoldDB" id="A0A0D2FYC8"/>
<dbReference type="Pfam" id="PF00155">
    <property type="entry name" value="Aminotran_1_2"/>
    <property type="match status" value="1"/>
</dbReference>
<dbReference type="GeneID" id="27701281"/>
<feature type="domain" description="Aminotransferase class I/classII large" evidence="6">
    <location>
        <begin position="3"/>
        <end position="95"/>
    </location>
</feature>
<dbReference type="GO" id="GO:0006520">
    <property type="term" value="P:amino acid metabolic process"/>
    <property type="evidence" value="ECO:0007669"/>
    <property type="project" value="InterPro"/>
</dbReference>
<evidence type="ECO:0000256" key="3">
    <source>
        <dbReference type="ARBA" id="ARBA00022576"/>
    </source>
</evidence>
<comment type="subunit">
    <text evidence="2">Homodimer.</text>
</comment>